<sequence length="96" mass="10367">MIASFLALLSGASRQGHTAFVINISSISGITASTLQHHFKSTSPNIPILLFSIPSAAIHSAIFDIILTGREYNAPGNFPSEMATESSNEMIKSFWR</sequence>
<protein>
    <submittedName>
        <fullName evidence="1">Uncharacterized protein</fullName>
    </submittedName>
</protein>
<organism evidence="1 2">
    <name type="scientific">Grifola frondosa</name>
    <name type="common">Maitake</name>
    <name type="synonym">Polyporus frondosus</name>
    <dbReference type="NCBI Taxonomy" id="5627"/>
    <lineage>
        <taxon>Eukaryota</taxon>
        <taxon>Fungi</taxon>
        <taxon>Dikarya</taxon>
        <taxon>Basidiomycota</taxon>
        <taxon>Agaricomycotina</taxon>
        <taxon>Agaricomycetes</taxon>
        <taxon>Polyporales</taxon>
        <taxon>Grifolaceae</taxon>
        <taxon>Grifola</taxon>
    </lineage>
</organism>
<comment type="caution">
    <text evidence="1">The sequence shown here is derived from an EMBL/GenBank/DDBJ whole genome shotgun (WGS) entry which is preliminary data.</text>
</comment>
<gene>
    <name evidence="1" type="ORF">A0H81_09774</name>
</gene>
<evidence type="ECO:0000313" key="1">
    <source>
        <dbReference type="EMBL" id="OBZ70238.1"/>
    </source>
</evidence>
<dbReference type="Proteomes" id="UP000092993">
    <property type="component" value="Unassembled WGS sequence"/>
</dbReference>
<keyword evidence="2" id="KW-1185">Reference proteome</keyword>
<name>A0A1C7M0J2_GRIFR</name>
<reference evidence="1 2" key="1">
    <citation type="submission" date="2016-03" db="EMBL/GenBank/DDBJ databases">
        <title>Whole genome sequencing of Grifola frondosa 9006-11.</title>
        <authorList>
            <person name="Min B."/>
            <person name="Park H."/>
            <person name="Kim J.-G."/>
            <person name="Cho H."/>
            <person name="Oh Y.-L."/>
            <person name="Kong W.-S."/>
            <person name="Choi I.-G."/>
        </authorList>
    </citation>
    <scope>NUCLEOTIDE SEQUENCE [LARGE SCALE GENOMIC DNA]</scope>
    <source>
        <strain evidence="1 2">9006-11</strain>
    </source>
</reference>
<accession>A0A1C7M0J2</accession>
<evidence type="ECO:0000313" key="2">
    <source>
        <dbReference type="Proteomes" id="UP000092993"/>
    </source>
</evidence>
<dbReference type="EMBL" id="LUGG01000014">
    <property type="protein sequence ID" value="OBZ70238.1"/>
    <property type="molecule type" value="Genomic_DNA"/>
</dbReference>
<dbReference type="OrthoDB" id="3819888at2759"/>
<dbReference type="AlphaFoldDB" id="A0A1C7M0J2"/>
<proteinExistence type="predicted"/>